<organism evidence="2 3">
    <name type="scientific">Microlunatus phosphovorus (strain ATCC 700054 / DSM 10555 / JCM 9379 / NBRC 101784 / NCIMB 13414 / VKM Ac-1990 / NM-1)</name>
    <dbReference type="NCBI Taxonomy" id="1032480"/>
    <lineage>
        <taxon>Bacteria</taxon>
        <taxon>Bacillati</taxon>
        <taxon>Actinomycetota</taxon>
        <taxon>Actinomycetes</taxon>
        <taxon>Propionibacteriales</taxon>
        <taxon>Propionibacteriaceae</taxon>
        <taxon>Microlunatus</taxon>
    </lineage>
</organism>
<dbReference type="Proteomes" id="UP000007947">
    <property type="component" value="Chromosome"/>
</dbReference>
<dbReference type="SUPFAM" id="SSF74731">
    <property type="entry name" value="Ribosomal protein L20"/>
    <property type="match status" value="1"/>
</dbReference>
<gene>
    <name evidence="2" type="ordered locus">MLP_20210</name>
</gene>
<sequence length="258" mass="28939">MRSKTTRRLAGGNGVSSTHIRRPRKIVEARLSRWNISYADFTLGLTRSGIKVEPASLANLAQNQDRTFRSLVRIAKSQIEPTEHARPRFDINHRPPPAEVAQRVREHMMPLIKDGTLTQPEAEAALQAITERLPDHDDPTEMLGPYYDTSGLRRRLGVTRQALAGRVQRNTLLGVEADDGSILYPVWQFDRDMKVLVGLSAVLQELHRVALDGFSKAVWLATPQEELSNKSSAEWLAGAGDIEHVRRLAEADVRRMLA</sequence>
<evidence type="ECO:0000313" key="3">
    <source>
        <dbReference type="Proteomes" id="UP000007947"/>
    </source>
</evidence>
<feature type="region of interest" description="Disordered" evidence="1">
    <location>
        <begin position="1"/>
        <end position="21"/>
    </location>
</feature>
<dbReference type="EMBL" id="AP012204">
    <property type="protein sequence ID" value="BAK35035.1"/>
    <property type="molecule type" value="Genomic_DNA"/>
</dbReference>
<keyword evidence="3" id="KW-1185">Reference proteome</keyword>
<protein>
    <recommendedName>
        <fullName evidence="4">Antitoxin Xre/MbcA/ParS-like toxin-binding domain-containing protein</fullName>
    </recommendedName>
</protein>
<dbReference type="eggNOG" id="ENOG5032Y0D">
    <property type="taxonomic scope" value="Bacteria"/>
</dbReference>
<name>F5XDL2_MICPN</name>
<dbReference type="AlphaFoldDB" id="F5XDL2"/>
<evidence type="ECO:0000313" key="2">
    <source>
        <dbReference type="EMBL" id="BAK35035.1"/>
    </source>
</evidence>
<proteinExistence type="predicted"/>
<evidence type="ECO:0000256" key="1">
    <source>
        <dbReference type="SAM" id="MobiDB-lite"/>
    </source>
</evidence>
<dbReference type="InterPro" id="IPR035566">
    <property type="entry name" value="Ribosomal_protein_bL20_C"/>
</dbReference>
<evidence type="ECO:0008006" key="4">
    <source>
        <dbReference type="Google" id="ProtNLM"/>
    </source>
</evidence>
<accession>F5XDL2</accession>
<dbReference type="Gene3D" id="1.10.1900.20">
    <property type="entry name" value="Ribosomal protein L20"/>
    <property type="match status" value="1"/>
</dbReference>
<dbReference type="HOGENOM" id="CLU_1076946_0_0_11"/>
<dbReference type="STRING" id="1032480.MLP_20210"/>
<reference evidence="2 3" key="1">
    <citation type="submission" date="2011-05" db="EMBL/GenBank/DDBJ databases">
        <title>Whole genome sequence of Microlunatus phosphovorus NM-1.</title>
        <authorList>
            <person name="Hosoyama A."/>
            <person name="Sasaki K."/>
            <person name="Harada T."/>
            <person name="Igarashi R."/>
            <person name="Kawakoshi A."/>
            <person name="Sasagawa M."/>
            <person name="Fukada J."/>
            <person name="Nakamura S."/>
            <person name="Katano Y."/>
            <person name="Hanada S."/>
            <person name="Kamagata Y."/>
            <person name="Nakamura N."/>
            <person name="Yamazaki S."/>
            <person name="Fujita N."/>
        </authorList>
    </citation>
    <scope>NUCLEOTIDE SEQUENCE [LARGE SCALE GENOMIC DNA]</scope>
    <source>
        <strain evidence="3">ATCC 700054 / DSM 10555 / JCM 9379 / NBRC 101784 / NCIMB 13414 / VKM Ac-1990 / NM-1</strain>
    </source>
</reference>
<dbReference type="KEGG" id="mph:MLP_20210"/>